<dbReference type="InterPro" id="IPR021109">
    <property type="entry name" value="Peptidase_aspartic_dom_sf"/>
</dbReference>
<keyword evidence="3" id="KW-1185">Reference proteome</keyword>
<evidence type="ECO:0000313" key="2">
    <source>
        <dbReference type="EMBL" id="PHT42145.1"/>
    </source>
</evidence>
<protein>
    <recommendedName>
        <fullName evidence="1">Xylanase inhibitor C-terminal domain-containing protein</fullName>
    </recommendedName>
</protein>
<feature type="domain" description="Xylanase inhibitor C-terminal" evidence="1">
    <location>
        <begin position="40"/>
        <end position="118"/>
    </location>
</feature>
<evidence type="ECO:0000259" key="1">
    <source>
        <dbReference type="Pfam" id="PF14541"/>
    </source>
</evidence>
<dbReference type="OrthoDB" id="851873at2759"/>
<dbReference type="InterPro" id="IPR032799">
    <property type="entry name" value="TAXi_C"/>
</dbReference>
<reference evidence="2 3" key="1">
    <citation type="journal article" date="2017" name="Genome Biol.">
        <title>New reference genome sequences of hot pepper reveal the massive evolution of plant disease-resistance genes by retroduplication.</title>
        <authorList>
            <person name="Kim S."/>
            <person name="Park J."/>
            <person name="Yeom S.I."/>
            <person name="Kim Y.M."/>
            <person name="Seo E."/>
            <person name="Kim K.T."/>
            <person name="Kim M.S."/>
            <person name="Lee J.M."/>
            <person name="Cheong K."/>
            <person name="Shin H.S."/>
            <person name="Kim S.B."/>
            <person name="Han K."/>
            <person name="Lee J."/>
            <person name="Park M."/>
            <person name="Lee H.A."/>
            <person name="Lee H.Y."/>
            <person name="Lee Y."/>
            <person name="Oh S."/>
            <person name="Lee J.H."/>
            <person name="Choi E."/>
            <person name="Choi E."/>
            <person name="Lee S.E."/>
            <person name="Jeon J."/>
            <person name="Kim H."/>
            <person name="Choi G."/>
            <person name="Song H."/>
            <person name="Lee J."/>
            <person name="Lee S.C."/>
            <person name="Kwon J.K."/>
            <person name="Lee H.Y."/>
            <person name="Koo N."/>
            <person name="Hong Y."/>
            <person name="Kim R.W."/>
            <person name="Kang W.H."/>
            <person name="Huh J.H."/>
            <person name="Kang B.C."/>
            <person name="Yang T.J."/>
            <person name="Lee Y.H."/>
            <person name="Bennetzen J.L."/>
            <person name="Choi D."/>
        </authorList>
    </citation>
    <scope>NUCLEOTIDE SEQUENCE [LARGE SCALE GENOMIC DNA]</scope>
    <source>
        <strain evidence="3">cv. PBC81</strain>
    </source>
</reference>
<proteinExistence type="predicted"/>
<dbReference type="InterPro" id="IPR001461">
    <property type="entry name" value="Aspartic_peptidase_A1"/>
</dbReference>
<dbReference type="PANTHER" id="PTHR13683">
    <property type="entry name" value="ASPARTYL PROTEASES"/>
    <property type="match status" value="1"/>
</dbReference>
<dbReference type="EMBL" id="MLFT02000007">
    <property type="protein sequence ID" value="PHT42145.1"/>
    <property type="molecule type" value="Genomic_DNA"/>
</dbReference>
<comment type="caution">
    <text evidence="2">The sequence shown here is derived from an EMBL/GenBank/DDBJ whole genome shotgun (WGS) entry which is preliminary data.</text>
</comment>
<accession>A0A2G2WA95</accession>
<dbReference type="Gene3D" id="2.40.70.10">
    <property type="entry name" value="Acid Proteases"/>
    <property type="match status" value="1"/>
</dbReference>
<dbReference type="STRING" id="33114.A0A2G2WA95"/>
<sequence length="196" mass="22340">MSMCLPGLYSGSATIRFHTTPFDQRISAEILPNPVFPYLYFINLYKLFINNKEIPLNPSIRNFRNDIDGGRVVDTGTILTTFPRDLYNVFRDTFRQEVQDFPLVDDPTGGSDTCYKVDILSGFGAWDELFTIVGSYNVEVHLSFRNPGYASSTKDMRVLTKSHESRVVVSGPSPTTPYDVDLRDDMFDEDDMLDMF</sequence>
<organism evidence="2 3">
    <name type="scientific">Capsicum baccatum</name>
    <name type="common">Peruvian pepper</name>
    <dbReference type="NCBI Taxonomy" id="33114"/>
    <lineage>
        <taxon>Eukaryota</taxon>
        <taxon>Viridiplantae</taxon>
        <taxon>Streptophyta</taxon>
        <taxon>Embryophyta</taxon>
        <taxon>Tracheophyta</taxon>
        <taxon>Spermatophyta</taxon>
        <taxon>Magnoliopsida</taxon>
        <taxon>eudicotyledons</taxon>
        <taxon>Gunneridae</taxon>
        <taxon>Pentapetalae</taxon>
        <taxon>asterids</taxon>
        <taxon>lamiids</taxon>
        <taxon>Solanales</taxon>
        <taxon>Solanaceae</taxon>
        <taxon>Solanoideae</taxon>
        <taxon>Capsiceae</taxon>
        <taxon>Capsicum</taxon>
    </lineage>
</organism>
<dbReference type="AlphaFoldDB" id="A0A2G2WA95"/>
<name>A0A2G2WA95_CAPBA</name>
<dbReference type="SUPFAM" id="SSF50630">
    <property type="entry name" value="Acid proteases"/>
    <property type="match status" value="1"/>
</dbReference>
<dbReference type="PANTHER" id="PTHR13683:SF850">
    <property type="entry name" value="PEPTIDASE A1 DOMAIN-CONTAINING PROTEIN"/>
    <property type="match status" value="1"/>
</dbReference>
<gene>
    <name evidence="2" type="ORF">CQW23_16170</name>
</gene>
<dbReference type="Pfam" id="PF14541">
    <property type="entry name" value="TAXi_C"/>
    <property type="match status" value="1"/>
</dbReference>
<dbReference type="GO" id="GO:0004190">
    <property type="term" value="F:aspartic-type endopeptidase activity"/>
    <property type="evidence" value="ECO:0007669"/>
    <property type="project" value="InterPro"/>
</dbReference>
<dbReference type="Proteomes" id="UP000224567">
    <property type="component" value="Unassembled WGS sequence"/>
</dbReference>
<dbReference type="GO" id="GO:0006508">
    <property type="term" value="P:proteolysis"/>
    <property type="evidence" value="ECO:0007669"/>
    <property type="project" value="InterPro"/>
</dbReference>
<reference evidence="3" key="2">
    <citation type="journal article" date="2017" name="J. Anim. Genet.">
        <title>Multiple reference genome sequences of hot pepper reveal the massive evolution of plant disease resistance genes by retroduplication.</title>
        <authorList>
            <person name="Kim S."/>
            <person name="Park J."/>
            <person name="Yeom S.-I."/>
            <person name="Kim Y.-M."/>
            <person name="Seo E."/>
            <person name="Kim K.-T."/>
            <person name="Kim M.-S."/>
            <person name="Lee J.M."/>
            <person name="Cheong K."/>
            <person name="Shin H.-S."/>
            <person name="Kim S.-B."/>
            <person name="Han K."/>
            <person name="Lee J."/>
            <person name="Park M."/>
            <person name="Lee H.-A."/>
            <person name="Lee H.-Y."/>
            <person name="Lee Y."/>
            <person name="Oh S."/>
            <person name="Lee J.H."/>
            <person name="Choi E."/>
            <person name="Choi E."/>
            <person name="Lee S.E."/>
            <person name="Jeon J."/>
            <person name="Kim H."/>
            <person name="Choi G."/>
            <person name="Song H."/>
            <person name="Lee J."/>
            <person name="Lee S.-C."/>
            <person name="Kwon J.-K."/>
            <person name="Lee H.-Y."/>
            <person name="Koo N."/>
            <person name="Hong Y."/>
            <person name="Kim R.W."/>
            <person name="Kang W.-H."/>
            <person name="Huh J.H."/>
            <person name="Kang B.-C."/>
            <person name="Yang T.-J."/>
            <person name="Lee Y.-H."/>
            <person name="Bennetzen J.L."/>
            <person name="Choi D."/>
        </authorList>
    </citation>
    <scope>NUCLEOTIDE SEQUENCE [LARGE SCALE GENOMIC DNA]</scope>
    <source>
        <strain evidence="3">cv. PBC81</strain>
    </source>
</reference>
<evidence type="ECO:0000313" key="3">
    <source>
        <dbReference type="Proteomes" id="UP000224567"/>
    </source>
</evidence>